<dbReference type="OrthoDB" id="8724845at2"/>
<dbReference type="SUPFAM" id="SSF58104">
    <property type="entry name" value="Methyl-accepting chemotaxis protein (MCP) signaling domain"/>
    <property type="match status" value="1"/>
</dbReference>
<dbReference type="InterPro" id="IPR004089">
    <property type="entry name" value="MCPsignal_dom"/>
</dbReference>
<evidence type="ECO:0000256" key="1">
    <source>
        <dbReference type="ARBA" id="ARBA00004141"/>
    </source>
</evidence>
<evidence type="ECO:0000256" key="7">
    <source>
        <dbReference type="PROSITE-ProRule" id="PRU00284"/>
    </source>
</evidence>
<dbReference type="FunFam" id="1.10.287.950:FF:000001">
    <property type="entry name" value="Methyl-accepting chemotaxis sensory transducer"/>
    <property type="match status" value="1"/>
</dbReference>
<dbReference type="Pfam" id="PF00015">
    <property type="entry name" value="MCPsignal"/>
    <property type="match status" value="1"/>
</dbReference>
<evidence type="ECO:0000256" key="5">
    <source>
        <dbReference type="ARBA" id="ARBA00023224"/>
    </source>
</evidence>
<feature type="domain" description="Methyl-accepting transducer" evidence="9">
    <location>
        <begin position="354"/>
        <end position="590"/>
    </location>
</feature>
<feature type="transmembrane region" description="Helical" evidence="8">
    <location>
        <begin position="271"/>
        <end position="292"/>
    </location>
</feature>
<dbReference type="InterPro" id="IPR032255">
    <property type="entry name" value="HBM"/>
</dbReference>
<evidence type="ECO:0000313" key="12">
    <source>
        <dbReference type="Proteomes" id="UP000031327"/>
    </source>
</evidence>
<protein>
    <submittedName>
        <fullName evidence="11">Chemotaxis protein</fullName>
    </submittedName>
</protein>
<proteinExistence type="inferred from homology"/>
<keyword evidence="2 8" id="KW-0812">Transmembrane</keyword>
<dbReference type="Gene3D" id="1.10.287.950">
    <property type="entry name" value="Methyl-accepting chemotaxis protein"/>
    <property type="match status" value="1"/>
</dbReference>
<dbReference type="PROSITE" id="PS50111">
    <property type="entry name" value="CHEMOTAXIS_TRANSDUC_2"/>
    <property type="match status" value="1"/>
</dbReference>
<comment type="subcellular location">
    <subcellularLocation>
        <location evidence="1">Membrane</location>
        <topology evidence="1">Multi-pass membrane protein</topology>
    </subcellularLocation>
</comment>
<dbReference type="GO" id="GO:0016020">
    <property type="term" value="C:membrane"/>
    <property type="evidence" value="ECO:0007669"/>
    <property type="project" value="UniProtKB-SubCell"/>
</dbReference>
<keyword evidence="5 7" id="KW-0807">Transducer</keyword>
<organism evidence="11 12">
    <name type="scientific">Pseudoalteromonas luteoviolacea</name>
    <dbReference type="NCBI Taxonomy" id="43657"/>
    <lineage>
        <taxon>Bacteria</taxon>
        <taxon>Pseudomonadati</taxon>
        <taxon>Pseudomonadota</taxon>
        <taxon>Gammaproteobacteria</taxon>
        <taxon>Alteromonadales</taxon>
        <taxon>Pseudoalteromonadaceae</taxon>
        <taxon>Pseudoalteromonas</taxon>
    </lineage>
</organism>
<gene>
    <name evidence="11" type="ORF">JF50_00290</name>
</gene>
<dbReference type="GO" id="GO:0004888">
    <property type="term" value="F:transmembrane signaling receptor activity"/>
    <property type="evidence" value="ECO:0007669"/>
    <property type="project" value="InterPro"/>
</dbReference>
<dbReference type="SMART" id="SM00304">
    <property type="entry name" value="HAMP"/>
    <property type="match status" value="1"/>
</dbReference>
<dbReference type="EMBL" id="JWIC01000001">
    <property type="protein sequence ID" value="KID58943.1"/>
    <property type="molecule type" value="Genomic_DNA"/>
</dbReference>
<evidence type="ECO:0000256" key="8">
    <source>
        <dbReference type="SAM" id="Phobius"/>
    </source>
</evidence>
<dbReference type="CDD" id="cd06225">
    <property type="entry name" value="HAMP"/>
    <property type="match status" value="1"/>
</dbReference>
<reference evidence="11 12" key="1">
    <citation type="submission" date="2014-12" db="EMBL/GenBank/DDBJ databases">
        <title>Draft Genome Sequence of Pseudoalteromonas luteoviolacea HI1.</title>
        <authorList>
            <person name="Asahina A.Y."/>
            <person name="Hadfield M.G."/>
        </authorList>
    </citation>
    <scope>NUCLEOTIDE SEQUENCE [LARGE SCALE GENOMIC DNA]</scope>
    <source>
        <strain evidence="11 12">HI1</strain>
    </source>
</reference>
<comment type="caution">
    <text evidence="11">The sequence shown here is derived from an EMBL/GenBank/DDBJ whole genome shotgun (WGS) entry which is preliminary data.</text>
</comment>
<evidence type="ECO:0000256" key="4">
    <source>
        <dbReference type="ARBA" id="ARBA00023136"/>
    </source>
</evidence>
<keyword evidence="4 8" id="KW-0472">Membrane</keyword>
<dbReference type="Proteomes" id="UP000031327">
    <property type="component" value="Unassembled WGS sequence"/>
</dbReference>
<feature type="transmembrane region" description="Helical" evidence="8">
    <location>
        <begin position="13"/>
        <end position="32"/>
    </location>
</feature>
<dbReference type="InterPro" id="IPR004090">
    <property type="entry name" value="Chemotax_Me-accpt_rcpt"/>
</dbReference>
<dbReference type="SMART" id="SM00283">
    <property type="entry name" value="MA"/>
    <property type="match status" value="1"/>
</dbReference>
<evidence type="ECO:0000256" key="2">
    <source>
        <dbReference type="ARBA" id="ARBA00022692"/>
    </source>
</evidence>
<dbReference type="GO" id="GO:0006935">
    <property type="term" value="P:chemotaxis"/>
    <property type="evidence" value="ECO:0007669"/>
    <property type="project" value="InterPro"/>
</dbReference>
<evidence type="ECO:0000256" key="3">
    <source>
        <dbReference type="ARBA" id="ARBA00022989"/>
    </source>
</evidence>
<dbReference type="InterPro" id="IPR003660">
    <property type="entry name" value="HAMP_dom"/>
</dbReference>
<dbReference type="PRINTS" id="PR00260">
    <property type="entry name" value="CHEMTRNSDUCR"/>
</dbReference>
<evidence type="ECO:0000259" key="10">
    <source>
        <dbReference type="PROSITE" id="PS50885"/>
    </source>
</evidence>
<dbReference type="GO" id="GO:0007165">
    <property type="term" value="P:signal transduction"/>
    <property type="evidence" value="ECO:0007669"/>
    <property type="project" value="UniProtKB-KW"/>
</dbReference>
<accession>A0A0C1MVG9</accession>
<feature type="domain" description="HAMP" evidence="10">
    <location>
        <begin position="296"/>
        <end position="349"/>
    </location>
</feature>
<dbReference type="RefSeq" id="WP_039607550.1">
    <property type="nucleotide sequence ID" value="NZ_JWIC01000001.1"/>
</dbReference>
<dbReference type="CDD" id="cd11386">
    <property type="entry name" value="MCP_signal"/>
    <property type="match status" value="1"/>
</dbReference>
<dbReference type="Pfam" id="PF00672">
    <property type="entry name" value="HAMP"/>
    <property type="match status" value="1"/>
</dbReference>
<evidence type="ECO:0000256" key="6">
    <source>
        <dbReference type="ARBA" id="ARBA00029447"/>
    </source>
</evidence>
<evidence type="ECO:0000259" key="9">
    <source>
        <dbReference type="PROSITE" id="PS50111"/>
    </source>
</evidence>
<name>A0A0C1MVG9_9GAMM</name>
<evidence type="ECO:0000313" key="11">
    <source>
        <dbReference type="EMBL" id="KID58943.1"/>
    </source>
</evidence>
<keyword evidence="3 8" id="KW-1133">Transmembrane helix</keyword>
<dbReference type="AlphaFoldDB" id="A0A0C1MVG9"/>
<sequence length="626" mass="69946">MALLENLTIKRRLQLNAVVVGVALLVMLAVIITEANTMRQLNETIQYAEELDVHELSMRKYEKNFLFYKDVEALDKYEKEYRLLKEKKAKLEAVFINFNIDLGQLDQFEVLVTQYHKEFNRVVELQKTIGLHPKDALYGELRKAVHGVETLLKQKEDYKLLTTMLQLRRAEKDFMLRLDTKYLGKFNKHIDTFESQIRESSHDRAYQQELINLLGVYQTKFKGLIDAQVELGVDLNSGALGDMRKVVKESDAVVVAIVEQTKQEIADNAEFAKTVAILIFVAAAAIVMILVWSTSRSIIRPVERVYQTIERIRRENNLGILIEQSGNDEITIMTRDFNSLIEDFKNLISDVNRALVTINDATEHLSATTAQTSAGMNEQLHEADMVATAATEMQATIQDISHNTEAAAQKAESTNNNAQQGRSEVTSTIDHIMALSHSLSGASEVVGQLERDGETIGSVLDVIRGIAEQTNLLALNAAIEAARAGEQGRGFAVVADEVRSLAQRTQDSTQEIESIISTLQQRTQDVVSIMEECRSQSNESVEQAERAGELLGLITEDVQNIMDMSTHIATAIDEQNQVASEVNKNVVKIRDIAQGASEHAASNAQSSEELSEQARALHDAIDKYKV</sequence>
<dbReference type="PROSITE" id="PS50885">
    <property type="entry name" value="HAMP"/>
    <property type="match status" value="1"/>
</dbReference>
<comment type="similarity">
    <text evidence="6">Belongs to the methyl-accepting chemotaxis (MCP) protein family.</text>
</comment>
<dbReference type="PANTHER" id="PTHR32089">
    <property type="entry name" value="METHYL-ACCEPTING CHEMOTAXIS PROTEIN MCPB"/>
    <property type="match status" value="1"/>
</dbReference>
<dbReference type="PANTHER" id="PTHR32089:SF119">
    <property type="entry name" value="METHYL-ACCEPTING CHEMOTAXIS PROTEIN CTPL"/>
    <property type="match status" value="1"/>
</dbReference>
<dbReference type="SMART" id="SM01358">
    <property type="entry name" value="HBM"/>
    <property type="match status" value="1"/>
</dbReference>